<feature type="domain" description="Bacterial virulence protein VirB8" evidence="7">
    <location>
        <begin position="16"/>
        <end position="224"/>
    </location>
</feature>
<protein>
    <submittedName>
        <fullName evidence="8">Type IV secretion system protein VirB8</fullName>
    </submittedName>
</protein>
<feature type="transmembrane region" description="Helical" evidence="6">
    <location>
        <begin position="34"/>
        <end position="55"/>
    </location>
</feature>
<comment type="subcellular location">
    <subcellularLocation>
        <location evidence="1">Membrane</location>
        <topology evidence="1">Single-pass membrane protein</topology>
    </subcellularLocation>
</comment>
<dbReference type="SUPFAM" id="SSF54427">
    <property type="entry name" value="NTF2-like"/>
    <property type="match status" value="1"/>
</dbReference>
<evidence type="ECO:0000256" key="1">
    <source>
        <dbReference type="ARBA" id="ARBA00004167"/>
    </source>
</evidence>
<dbReference type="InterPro" id="IPR007430">
    <property type="entry name" value="VirB8"/>
</dbReference>
<evidence type="ECO:0000256" key="3">
    <source>
        <dbReference type="ARBA" id="ARBA00022989"/>
    </source>
</evidence>
<feature type="region of interest" description="Disordered" evidence="5">
    <location>
        <begin position="223"/>
        <end position="257"/>
    </location>
</feature>
<keyword evidence="9" id="KW-1185">Reference proteome</keyword>
<evidence type="ECO:0000259" key="7">
    <source>
        <dbReference type="Pfam" id="PF04335"/>
    </source>
</evidence>
<name>A0A7X5ZWM9_9SPHN</name>
<dbReference type="Pfam" id="PF04335">
    <property type="entry name" value="VirB8"/>
    <property type="match status" value="1"/>
</dbReference>
<evidence type="ECO:0000256" key="4">
    <source>
        <dbReference type="ARBA" id="ARBA00023136"/>
    </source>
</evidence>
<evidence type="ECO:0000256" key="5">
    <source>
        <dbReference type="SAM" id="MobiDB-lite"/>
    </source>
</evidence>
<dbReference type="Gene3D" id="3.10.450.230">
    <property type="entry name" value="VirB8 protein"/>
    <property type="match status" value="1"/>
</dbReference>
<evidence type="ECO:0000256" key="6">
    <source>
        <dbReference type="SAM" id="Phobius"/>
    </source>
</evidence>
<accession>A0A7X5ZWM9</accession>
<keyword evidence="2 6" id="KW-0812">Transmembrane</keyword>
<dbReference type="PIRSF" id="PIRSF003299">
    <property type="entry name" value="VirB8_PtlE"/>
    <property type="match status" value="1"/>
</dbReference>
<dbReference type="InterPro" id="IPR032710">
    <property type="entry name" value="NTF2-like_dom_sf"/>
</dbReference>
<dbReference type="RefSeq" id="WP_167300257.1">
    <property type="nucleotide sequence ID" value="NZ_JAASQV010000002.1"/>
</dbReference>
<dbReference type="GO" id="GO:0030255">
    <property type="term" value="P:protein secretion by the type IV secretion system"/>
    <property type="evidence" value="ECO:0007669"/>
    <property type="project" value="InterPro"/>
</dbReference>
<dbReference type="AlphaFoldDB" id="A0A7X5ZWM9"/>
<sequence length="257" mass="27525">MKNKAREALDAYYREAGSWAEDSQAALRGSQRTAWIVAGVACAIALMEAAALLALTPLKTVEPYTLLVDRQTGYVQALKPLDAQQVSANAALTQSFLVQYVIARESFDATALQSNYRKVSLWSAGEARNAYVAGMQASNPDSPLVRLARTSVVETRVKSVSPLGKNAALVRFETAQRDANGTVQAPRAWVSVIRYRYSGEPMSLEDRFVNPLGFEVTQYQRNAEALPPAEPVATAPAASPGPAPSSSTGSLPGPAPR</sequence>
<comment type="caution">
    <text evidence="8">The sequence shown here is derived from an EMBL/GenBank/DDBJ whole genome shotgun (WGS) entry which is preliminary data.</text>
</comment>
<dbReference type="EMBL" id="JAASQV010000002">
    <property type="protein sequence ID" value="NIJ65954.1"/>
    <property type="molecule type" value="Genomic_DNA"/>
</dbReference>
<keyword evidence="3 6" id="KW-1133">Transmembrane helix</keyword>
<reference evidence="8 9" key="1">
    <citation type="submission" date="2020-03" db="EMBL/GenBank/DDBJ databases">
        <title>Genomic Encyclopedia of Type Strains, Phase IV (KMG-IV): sequencing the most valuable type-strain genomes for metagenomic binning, comparative biology and taxonomic classification.</title>
        <authorList>
            <person name="Goeker M."/>
        </authorList>
    </citation>
    <scope>NUCLEOTIDE SEQUENCE [LARGE SCALE GENOMIC DNA]</scope>
    <source>
        <strain evidence="8 9">DSM 4733</strain>
    </source>
</reference>
<evidence type="ECO:0000313" key="8">
    <source>
        <dbReference type="EMBL" id="NIJ65954.1"/>
    </source>
</evidence>
<keyword evidence="4 6" id="KW-0472">Membrane</keyword>
<gene>
    <name evidence="8" type="ORF">FHR20_002916</name>
</gene>
<dbReference type="GO" id="GO:0016020">
    <property type="term" value="C:membrane"/>
    <property type="evidence" value="ECO:0007669"/>
    <property type="project" value="UniProtKB-SubCell"/>
</dbReference>
<evidence type="ECO:0000313" key="9">
    <source>
        <dbReference type="Proteomes" id="UP000564677"/>
    </source>
</evidence>
<dbReference type="Proteomes" id="UP000564677">
    <property type="component" value="Unassembled WGS sequence"/>
</dbReference>
<dbReference type="CDD" id="cd16424">
    <property type="entry name" value="VirB8"/>
    <property type="match status" value="1"/>
</dbReference>
<proteinExistence type="predicted"/>
<organism evidence="8 9">
    <name type="scientific">Sphingomonas leidyi</name>
    <dbReference type="NCBI Taxonomy" id="68569"/>
    <lineage>
        <taxon>Bacteria</taxon>
        <taxon>Pseudomonadati</taxon>
        <taxon>Pseudomonadota</taxon>
        <taxon>Alphaproteobacteria</taxon>
        <taxon>Sphingomonadales</taxon>
        <taxon>Sphingomonadaceae</taxon>
        <taxon>Sphingomonas</taxon>
    </lineage>
</organism>
<evidence type="ECO:0000256" key="2">
    <source>
        <dbReference type="ARBA" id="ARBA00022692"/>
    </source>
</evidence>
<dbReference type="InterPro" id="IPR026264">
    <property type="entry name" value="VirB8/PtlE"/>
</dbReference>